<keyword evidence="6" id="KW-0418">Kinase</keyword>
<evidence type="ECO:0000313" key="10">
    <source>
        <dbReference type="Proteomes" id="UP000029713"/>
    </source>
</evidence>
<dbReference type="SUPFAM" id="SSF51261">
    <property type="entry name" value="Duplicated hybrid motif"/>
    <property type="match status" value="1"/>
</dbReference>
<feature type="chain" id="PRO_5038357274" evidence="7">
    <location>
        <begin position="21"/>
        <end position="158"/>
    </location>
</feature>
<sequence length="158" mass="15700">MTAAALVVAAPLAGTVVPMAEVPDPVFAASLVGAGVAVEPGADAGSVEVVAPVSGRLLKVHPHAFIVLTPEGQGVLVHVGLDTVKLNGEPFTLHVTEGDEVTVGDRVVTVDLAAVRAAGLSPVSPVVVMDAAAETVPPVAAGRAVVAGEPLFRWPAEG</sequence>
<dbReference type="Proteomes" id="UP000029713">
    <property type="component" value="Unassembled WGS sequence"/>
</dbReference>
<accession>A0A098Y6H7</accession>
<keyword evidence="5" id="KW-0598">Phosphotransferase system</keyword>
<evidence type="ECO:0000313" key="9">
    <source>
        <dbReference type="EMBL" id="KGH46478.1"/>
    </source>
</evidence>
<dbReference type="PROSITE" id="PS51093">
    <property type="entry name" value="PTS_EIIA_TYPE_1"/>
    <property type="match status" value="1"/>
</dbReference>
<dbReference type="Gene3D" id="2.70.70.10">
    <property type="entry name" value="Glucose Permease (Domain IIA)"/>
    <property type="match status" value="1"/>
</dbReference>
<keyword evidence="4" id="KW-0808">Transferase</keyword>
<dbReference type="InterPro" id="IPR001127">
    <property type="entry name" value="PTS_EIIA_1_perm"/>
</dbReference>
<comment type="subcellular location">
    <subcellularLocation>
        <location evidence="1">Cytoplasm</location>
    </subcellularLocation>
</comment>
<dbReference type="EMBL" id="JPMX01000049">
    <property type="protein sequence ID" value="KGH46478.1"/>
    <property type="molecule type" value="Genomic_DNA"/>
</dbReference>
<proteinExistence type="predicted"/>
<protein>
    <submittedName>
        <fullName evidence="9">PTS glucose transporter subunit IIA</fullName>
    </submittedName>
</protein>
<dbReference type="PANTHER" id="PTHR45008:SF1">
    <property type="entry name" value="PTS SYSTEM GLUCOSE-SPECIFIC EIIA COMPONENT"/>
    <property type="match status" value="1"/>
</dbReference>
<dbReference type="PANTHER" id="PTHR45008">
    <property type="entry name" value="PTS SYSTEM GLUCOSE-SPECIFIC EIIA COMPONENT"/>
    <property type="match status" value="1"/>
</dbReference>
<evidence type="ECO:0000256" key="5">
    <source>
        <dbReference type="ARBA" id="ARBA00022683"/>
    </source>
</evidence>
<dbReference type="GO" id="GO:0005737">
    <property type="term" value="C:cytoplasm"/>
    <property type="evidence" value="ECO:0007669"/>
    <property type="project" value="UniProtKB-SubCell"/>
</dbReference>
<keyword evidence="2" id="KW-0813">Transport</keyword>
<dbReference type="InterPro" id="IPR050890">
    <property type="entry name" value="PTS_EIIA_component"/>
</dbReference>
<dbReference type="GO" id="GO:0009401">
    <property type="term" value="P:phosphoenolpyruvate-dependent sugar phosphotransferase system"/>
    <property type="evidence" value="ECO:0007669"/>
    <property type="project" value="UniProtKB-KW"/>
</dbReference>
<evidence type="ECO:0000256" key="7">
    <source>
        <dbReference type="SAM" id="SignalP"/>
    </source>
</evidence>
<feature type="signal peptide" evidence="7">
    <location>
        <begin position="1"/>
        <end position="20"/>
    </location>
</feature>
<evidence type="ECO:0000259" key="8">
    <source>
        <dbReference type="PROSITE" id="PS51093"/>
    </source>
</evidence>
<evidence type="ECO:0000256" key="4">
    <source>
        <dbReference type="ARBA" id="ARBA00022679"/>
    </source>
</evidence>
<feature type="domain" description="PTS EIIA type-1" evidence="8">
    <location>
        <begin position="24"/>
        <end position="130"/>
    </location>
</feature>
<dbReference type="InterPro" id="IPR011055">
    <property type="entry name" value="Dup_hybrid_motif"/>
</dbReference>
<comment type="caution">
    <text evidence="9">The sequence shown here is derived from an EMBL/GenBank/DDBJ whole genome shotgun (WGS) entry which is preliminary data.</text>
</comment>
<evidence type="ECO:0000256" key="2">
    <source>
        <dbReference type="ARBA" id="ARBA00022448"/>
    </source>
</evidence>
<keyword evidence="3 9" id="KW-0762">Sugar transport</keyword>
<keyword evidence="7" id="KW-0732">Signal</keyword>
<dbReference type="PROSITE" id="PS00371">
    <property type="entry name" value="PTS_EIIA_TYPE_1_HIS"/>
    <property type="match status" value="1"/>
</dbReference>
<reference evidence="9 10" key="1">
    <citation type="submission" date="2014-07" db="EMBL/GenBank/DDBJ databases">
        <title>Biosystematic studies on Modestobacter strains isolated from extreme hyper-arid desert soil and from historic building.</title>
        <authorList>
            <person name="Bukarasam K."/>
            <person name="Bull A."/>
            <person name="Girard G."/>
            <person name="van Wezel G."/>
            <person name="Goodfellow M."/>
        </authorList>
    </citation>
    <scope>NUCLEOTIDE SEQUENCE [LARGE SCALE GENOMIC DNA]</scope>
    <source>
        <strain evidence="9 10">KNN45-2b</strain>
    </source>
</reference>
<organism evidence="9 10">
    <name type="scientific">Modestobacter caceresii</name>
    <dbReference type="NCBI Taxonomy" id="1522368"/>
    <lineage>
        <taxon>Bacteria</taxon>
        <taxon>Bacillati</taxon>
        <taxon>Actinomycetota</taxon>
        <taxon>Actinomycetes</taxon>
        <taxon>Geodermatophilales</taxon>
        <taxon>Geodermatophilaceae</taxon>
        <taxon>Modestobacter</taxon>
    </lineage>
</organism>
<dbReference type="NCBIfam" id="TIGR00830">
    <property type="entry name" value="PTBA"/>
    <property type="match status" value="1"/>
</dbReference>
<dbReference type="RefSeq" id="WP_036335997.1">
    <property type="nucleotide sequence ID" value="NZ_JPMX01000049.1"/>
</dbReference>
<dbReference type="STRING" id="1522368.IN07_11960"/>
<dbReference type="AlphaFoldDB" id="A0A098Y6H7"/>
<dbReference type="GO" id="GO:0016301">
    <property type="term" value="F:kinase activity"/>
    <property type="evidence" value="ECO:0007669"/>
    <property type="project" value="UniProtKB-KW"/>
</dbReference>
<name>A0A098Y6H7_9ACTN</name>
<evidence type="ECO:0000256" key="3">
    <source>
        <dbReference type="ARBA" id="ARBA00022597"/>
    </source>
</evidence>
<gene>
    <name evidence="9" type="ORF">IN07_11960</name>
</gene>
<evidence type="ECO:0000256" key="6">
    <source>
        <dbReference type="ARBA" id="ARBA00022777"/>
    </source>
</evidence>
<dbReference type="Pfam" id="PF00358">
    <property type="entry name" value="PTS_EIIA_1"/>
    <property type="match status" value="1"/>
</dbReference>
<keyword evidence="10" id="KW-1185">Reference proteome</keyword>
<evidence type="ECO:0000256" key="1">
    <source>
        <dbReference type="ARBA" id="ARBA00004496"/>
    </source>
</evidence>